<reference evidence="4 5" key="1">
    <citation type="journal article" date="2024" name="G3 (Bethesda)">
        <title>Genome assembly of Hibiscus sabdariffa L. provides insights into metabolisms of medicinal natural products.</title>
        <authorList>
            <person name="Kim T."/>
        </authorList>
    </citation>
    <scope>NUCLEOTIDE SEQUENCE [LARGE SCALE GENOMIC DNA]</scope>
    <source>
        <strain evidence="4">TK-2024</strain>
        <tissue evidence="4">Old leaves</tissue>
    </source>
</reference>
<dbReference type="InterPro" id="IPR038538">
    <property type="entry name" value="MTERF_sf"/>
</dbReference>
<comment type="caution">
    <text evidence="4">The sequence shown here is derived from an EMBL/GenBank/DDBJ whole genome shotgun (WGS) entry which is preliminary data.</text>
</comment>
<dbReference type="Pfam" id="PF02536">
    <property type="entry name" value="mTERF"/>
    <property type="match status" value="1"/>
</dbReference>
<keyword evidence="3" id="KW-0809">Transit peptide</keyword>
<evidence type="ECO:0000313" key="4">
    <source>
        <dbReference type="EMBL" id="KAK8491626.1"/>
    </source>
</evidence>
<gene>
    <name evidence="4" type="ORF">V6N12_073623</name>
</gene>
<dbReference type="Proteomes" id="UP001472677">
    <property type="component" value="Unassembled WGS sequence"/>
</dbReference>
<dbReference type="Gene3D" id="1.25.70.10">
    <property type="entry name" value="Transcription termination factor 3, mitochondrial"/>
    <property type="match status" value="1"/>
</dbReference>
<evidence type="ECO:0000256" key="3">
    <source>
        <dbReference type="ARBA" id="ARBA00022946"/>
    </source>
</evidence>
<sequence>MISGVRRLVIVEAGSNHVEGIVRCSFIQPLILASGFLASDNEGSVFSRLVLLGFSPPLKFQRRNLFFFPAKNRCLSSSSNEHSFTVLYLKNKCGLPSESALRASKYVNFETPENPDFVIAVLKNHGFSESQIIRLIKRRPRLLTSDAERTVLPKLEFFISKGVSVPDLAHILSSNPALFALNLENKIIPSYDFLSSVLKSDEKIFLALKRYPRLMGYNPYDILSSNINTLLDNGVSECNIASTLCSLPSTYVSSPNKFKVMVEEAKELGLNPSKPVFMVALFAMSSMSKATWERKIEAFKKLGWSEELVFEAFQRYPSFIRLSEDKFMVTMDFLVNKMGFPSYRIAKRPRILLMSIEKKIVPRGLFALDLLSKGVIKSINFHALFETSDHAFIEKFINRHKAEASQLLKLYHEKLDLSKKWKVDGYKLQHL</sequence>
<dbReference type="InterPro" id="IPR003690">
    <property type="entry name" value="MTERF"/>
</dbReference>
<dbReference type="SMART" id="SM00733">
    <property type="entry name" value="Mterf"/>
    <property type="match status" value="6"/>
</dbReference>
<accession>A0ABR2AER1</accession>
<keyword evidence="2" id="KW-0805">Transcription regulation</keyword>
<dbReference type="PANTHER" id="PTHR13068:SF204">
    <property type="entry name" value="TRANSCRIPTION TERMINATION FACTOR FAMILY PROTEIN, PUTATIVE ISOFORM 1-RELATED"/>
    <property type="match status" value="1"/>
</dbReference>
<protein>
    <submittedName>
        <fullName evidence="4">Uncharacterized protein</fullName>
    </submittedName>
</protein>
<evidence type="ECO:0000313" key="5">
    <source>
        <dbReference type="Proteomes" id="UP001472677"/>
    </source>
</evidence>
<name>A0ABR2AER1_9ROSI</name>
<evidence type="ECO:0000256" key="2">
    <source>
        <dbReference type="ARBA" id="ARBA00022472"/>
    </source>
</evidence>
<keyword evidence="2" id="KW-0804">Transcription</keyword>
<evidence type="ECO:0000256" key="1">
    <source>
        <dbReference type="ARBA" id="ARBA00007692"/>
    </source>
</evidence>
<keyword evidence="2" id="KW-0806">Transcription termination</keyword>
<comment type="similarity">
    <text evidence="1">Belongs to the mTERF family.</text>
</comment>
<proteinExistence type="inferred from homology"/>
<dbReference type="EMBL" id="JBBPBM010000781">
    <property type="protein sequence ID" value="KAK8491626.1"/>
    <property type="molecule type" value="Genomic_DNA"/>
</dbReference>
<organism evidence="4 5">
    <name type="scientific">Hibiscus sabdariffa</name>
    <name type="common">roselle</name>
    <dbReference type="NCBI Taxonomy" id="183260"/>
    <lineage>
        <taxon>Eukaryota</taxon>
        <taxon>Viridiplantae</taxon>
        <taxon>Streptophyta</taxon>
        <taxon>Embryophyta</taxon>
        <taxon>Tracheophyta</taxon>
        <taxon>Spermatophyta</taxon>
        <taxon>Magnoliopsida</taxon>
        <taxon>eudicotyledons</taxon>
        <taxon>Gunneridae</taxon>
        <taxon>Pentapetalae</taxon>
        <taxon>rosids</taxon>
        <taxon>malvids</taxon>
        <taxon>Malvales</taxon>
        <taxon>Malvaceae</taxon>
        <taxon>Malvoideae</taxon>
        <taxon>Hibiscus</taxon>
    </lineage>
</organism>
<dbReference type="PANTHER" id="PTHR13068">
    <property type="entry name" value="CGI-12 PROTEIN-RELATED"/>
    <property type="match status" value="1"/>
</dbReference>
<keyword evidence="5" id="KW-1185">Reference proteome</keyword>